<dbReference type="PANTHER" id="PTHR28259:SF1">
    <property type="entry name" value="FLUORIDE EXPORT PROTEIN 1-RELATED"/>
    <property type="match status" value="1"/>
</dbReference>
<organism evidence="11 12">
    <name type="scientific">Georgenia daeguensis</name>
    <dbReference type="NCBI Taxonomy" id="908355"/>
    <lineage>
        <taxon>Bacteria</taxon>
        <taxon>Bacillati</taxon>
        <taxon>Actinomycetota</taxon>
        <taxon>Actinomycetes</taxon>
        <taxon>Micrococcales</taxon>
        <taxon>Bogoriellaceae</taxon>
        <taxon>Georgenia</taxon>
    </lineage>
</organism>
<comment type="caution">
    <text evidence="11">The sequence shown here is derived from an EMBL/GenBank/DDBJ whole genome shotgun (WGS) entry which is preliminary data.</text>
</comment>
<dbReference type="PANTHER" id="PTHR28259">
    <property type="entry name" value="FLUORIDE EXPORT PROTEIN 1-RELATED"/>
    <property type="match status" value="1"/>
</dbReference>
<keyword evidence="6 10" id="KW-0407">Ion channel</keyword>
<feature type="transmembrane region" description="Helical" evidence="10">
    <location>
        <begin position="80"/>
        <end position="100"/>
    </location>
</feature>
<evidence type="ECO:0000256" key="7">
    <source>
        <dbReference type="ARBA" id="ARBA00035120"/>
    </source>
</evidence>
<evidence type="ECO:0000256" key="1">
    <source>
        <dbReference type="ARBA" id="ARBA00004651"/>
    </source>
</evidence>
<dbReference type="HAMAP" id="MF_00454">
    <property type="entry name" value="FluC"/>
    <property type="match status" value="1"/>
</dbReference>
<keyword evidence="10" id="KW-0915">Sodium</keyword>
<dbReference type="Pfam" id="PF02537">
    <property type="entry name" value="CRCB"/>
    <property type="match status" value="1"/>
</dbReference>
<evidence type="ECO:0000313" key="11">
    <source>
        <dbReference type="EMBL" id="GAA4287318.1"/>
    </source>
</evidence>
<dbReference type="EMBL" id="BAABBA010000007">
    <property type="protein sequence ID" value="GAA4287318.1"/>
    <property type="molecule type" value="Genomic_DNA"/>
</dbReference>
<dbReference type="InterPro" id="IPR003691">
    <property type="entry name" value="FluC"/>
</dbReference>
<name>A0ABP8ETP7_9MICO</name>
<evidence type="ECO:0000256" key="8">
    <source>
        <dbReference type="ARBA" id="ARBA00035585"/>
    </source>
</evidence>
<feature type="transmembrane region" description="Helical" evidence="10">
    <location>
        <begin position="112"/>
        <end position="137"/>
    </location>
</feature>
<evidence type="ECO:0000313" key="12">
    <source>
        <dbReference type="Proteomes" id="UP001499841"/>
    </source>
</evidence>
<comment type="activity regulation">
    <text evidence="10">Na(+) is not transported, but it plays an essential structural role and its presence is essential for fluoride channel function.</text>
</comment>
<comment type="similarity">
    <text evidence="7 10">Belongs to the fluoride channel Fluc/FEX (TC 1.A.43) family.</text>
</comment>
<evidence type="ECO:0000256" key="10">
    <source>
        <dbReference type="HAMAP-Rule" id="MF_00454"/>
    </source>
</evidence>
<dbReference type="Proteomes" id="UP001499841">
    <property type="component" value="Unassembled WGS sequence"/>
</dbReference>
<keyword evidence="10" id="KW-0813">Transport</keyword>
<keyword evidence="4 10" id="KW-1133">Transmembrane helix</keyword>
<keyword evidence="10" id="KW-0406">Ion transport</keyword>
<evidence type="ECO:0000256" key="2">
    <source>
        <dbReference type="ARBA" id="ARBA00022475"/>
    </source>
</evidence>
<gene>
    <name evidence="10" type="primary">fluC</name>
    <name evidence="10" type="synonym">crcB</name>
    <name evidence="11" type="ORF">GCM10022262_16770</name>
</gene>
<feature type="transmembrane region" description="Helical" evidence="10">
    <location>
        <begin position="48"/>
        <end position="68"/>
    </location>
</feature>
<evidence type="ECO:0000256" key="6">
    <source>
        <dbReference type="ARBA" id="ARBA00023303"/>
    </source>
</evidence>
<feature type="binding site" evidence="10">
    <location>
        <position position="90"/>
    </location>
    <ligand>
        <name>Na(+)</name>
        <dbReference type="ChEBI" id="CHEBI:29101"/>
        <note>structural</note>
    </ligand>
</feature>
<keyword evidence="2 10" id="KW-1003">Cell membrane</keyword>
<evidence type="ECO:0000256" key="3">
    <source>
        <dbReference type="ARBA" id="ARBA00022692"/>
    </source>
</evidence>
<protein>
    <recommendedName>
        <fullName evidence="10">Fluoride-specific ion channel FluC</fullName>
    </recommendedName>
</protein>
<comment type="function">
    <text evidence="9 10">Fluoride-specific ion channel. Important for reducing fluoride concentration in the cell, thus reducing its toxicity.</text>
</comment>
<keyword evidence="5 10" id="KW-0472">Membrane</keyword>
<comment type="subcellular location">
    <subcellularLocation>
        <location evidence="1 10">Cell membrane</location>
        <topology evidence="1 10">Multi-pass membrane protein</topology>
    </subcellularLocation>
</comment>
<comment type="catalytic activity">
    <reaction evidence="8">
        <text>fluoride(in) = fluoride(out)</text>
        <dbReference type="Rhea" id="RHEA:76159"/>
        <dbReference type="ChEBI" id="CHEBI:17051"/>
    </reaction>
    <physiologicalReaction direction="left-to-right" evidence="8">
        <dbReference type="Rhea" id="RHEA:76160"/>
    </physiologicalReaction>
</comment>
<evidence type="ECO:0000256" key="5">
    <source>
        <dbReference type="ARBA" id="ARBA00023136"/>
    </source>
</evidence>
<feature type="binding site" evidence="10">
    <location>
        <position position="93"/>
    </location>
    <ligand>
        <name>Na(+)</name>
        <dbReference type="ChEBI" id="CHEBI:29101"/>
        <note>structural</note>
    </ligand>
</feature>
<keyword evidence="3 10" id="KW-0812">Transmembrane</keyword>
<reference evidence="12" key="1">
    <citation type="journal article" date="2019" name="Int. J. Syst. Evol. Microbiol.">
        <title>The Global Catalogue of Microorganisms (GCM) 10K type strain sequencing project: providing services to taxonomists for standard genome sequencing and annotation.</title>
        <authorList>
            <consortium name="The Broad Institute Genomics Platform"/>
            <consortium name="The Broad Institute Genome Sequencing Center for Infectious Disease"/>
            <person name="Wu L."/>
            <person name="Ma J."/>
        </authorList>
    </citation>
    <scope>NUCLEOTIDE SEQUENCE [LARGE SCALE GENOMIC DNA]</scope>
    <source>
        <strain evidence="12">JCM 17459</strain>
    </source>
</reference>
<sequence length="150" mass="15141">MAVSRPPAGRSSLPRLAALVALGGTLGTAARAQLEAALPAQAGGWPWTTFLINVVGSLLLGVLLESLLRGGDDIGWRRAVRVGCGTGLLGGFTTYSTFVLEVERLLQGGHAAVGVLYAVVSVVAGLVAAGVGVAVAAARSRSREPRRAGA</sequence>
<evidence type="ECO:0000256" key="4">
    <source>
        <dbReference type="ARBA" id="ARBA00022989"/>
    </source>
</evidence>
<accession>A0ABP8ETP7</accession>
<keyword evidence="12" id="KW-1185">Reference proteome</keyword>
<keyword evidence="10" id="KW-0479">Metal-binding</keyword>
<evidence type="ECO:0000256" key="9">
    <source>
        <dbReference type="ARBA" id="ARBA00049940"/>
    </source>
</evidence>
<proteinExistence type="inferred from homology"/>